<evidence type="ECO:0000313" key="5">
    <source>
        <dbReference type="Proteomes" id="UP000244722"/>
    </source>
</evidence>
<dbReference type="Gene3D" id="1.25.40.20">
    <property type="entry name" value="Ankyrin repeat-containing domain"/>
    <property type="match status" value="1"/>
</dbReference>
<dbReference type="SMART" id="SM00248">
    <property type="entry name" value="ANK"/>
    <property type="match status" value="2"/>
</dbReference>
<evidence type="ECO:0000313" key="4">
    <source>
        <dbReference type="EMBL" id="PUU80395.1"/>
    </source>
</evidence>
<feature type="repeat" description="ANK" evidence="3">
    <location>
        <begin position="1"/>
        <end position="23"/>
    </location>
</feature>
<evidence type="ECO:0000256" key="2">
    <source>
        <dbReference type="ARBA" id="ARBA00023043"/>
    </source>
</evidence>
<dbReference type="OrthoDB" id="426293at2759"/>
<proteinExistence type="predicted"/>
<dbReference type="PROSITE" id="PS50297">
    <property type="entry name" value="ANK_REP_REGION"/>
    <property type="match status" value="2"/>
</dbReference>
<comment type="caution">
    <text evidence="4">The sequence shown here is derived from an EMBL/GenBank/DDBJ whole genome shotgun (WGS) entry which is preliminary data.</text>
</comment>
<name>A0A2T6ZY93_TUBBO</name>
<protein>
    <submittedName>
        <fullName evidence="4">Ankyrin repeat-containing domain protein</fullName>
    </submittedName>
</protein>
<reference evidence="4 5" key="1">
    <citation type="submission" date="2017-04" db="EMBL/GenBank/DDBJ databases">
        <title>Draft genome sequence of Tuber borchii Vittad., a whitish edible truffle.</title>
        <authorList>
            <consortium name="DOE Joint Genome Institute"/>
            <person name="Murat C."/>
            <person name="Kuo A."/>
            <person name="Barry K.W."/>
            <person name="Clum A."/>
            <person name="Dockter R.B."/>
            <person name="Fauchery L."/>
            <person name="Iotti M."/>
            <person name="Kohler A."/>
            <person name="Labutti K."/>
            <person name="Lindquist E.A."/>
            <person name="Lipzen A."/>
            <person name="Ohm R.A."/>
            <person name="Wang M."/>
            <person name="Grigoriev I.V."/>
            <person name="Zambonelli A."/>
            <person name="Martin F.M."/>
        </authorList>
    </citation>
    <scope>NUCLEOTIDE SEQUENCE [LARGE SCALE GENOMIC DNA]</scope>
    <source>
        <strain evidence="4 5">Tbo3840</strain>
    </source>
</reference>
<keyword evidence="5" id="KW-1185">Reference proteome</keyword>
<sequence>GRTPLIYAAKFNHREVVAVLLKRDDVDPNWRGEDGRTALSWAAEVGTEGTVKLLLEHGASKYGTADREGKTPLNYAQMRGLGGLIQILSTGPPGSHQMEAMETRNQRISCAQQ</sequence>
<dbReference type="AlphaFoldDB" id="A0A2T6ZY93"/>
<keyword evidence="2 3" id="KW-0040">ANK repeat</keyword>
<accession>A0A2T6ZY93</accession>
<dbReference type="InterPro" id="IPR036770">
    <property type="entry name" value="Ankyrin_rpt-contain_sf"/>
</dbReference>
<keyword evidence="1" id="KW-0677">Repeat</keyword>
<dbReference type="Proteomes" id="UP000244722">
    <property type="component" value="Unassembled WGS sequence"/>
</dbReference>
<dbReference type="SUPFAM" id="SSF48403">
    <property type="entry name" value="Ankyrin repeat"/>
    <property type="match status" value="1"/>
</dbReference>
<dbReference type="PANTHER" id="PTHR24171">
    <property type="entry name" value="ANKYRIN REPEAT DOMAIN-CONTAINING PROTEIN 39-RELATED"/>
    <property type="match status" value="1"/>
</dbReference>
<dbReference type="PROSITE" id="PS50088">
    <property type="entry name" value="ANK_REPEAT"/>
    <property type="match status" value="2"/>
</dbReference>
<dbReference type="InterPro" id="IPR002110">
    <property type="entry name" value="Ankyrin_rpt"/>
</dbReference>
<feature type="repeat" description="ANK" evidence="3">
    <location>
        <begin position="34"/>
        <end position="60"/>
    </location>
</feature>
<evidence type="ECO:0000256" key="1">
    <source>
        <dbReference type="ARBA" id="ARBA00022737"/>
    </source>
</evidence>
<feature type="non-terminal residue" evidence="4">
    <location>
        <position position="1"/>
    </location>
</feature>
<dbReference type="EMBL" id="NESQ01000066">
    <property type="protein sequence ID" value="PUU80395.1"/>
    <property type="molecule type" value="Genomic_DNA"/>
</dbReference>
<organism evidence="4 5">
    <name type="scientific">Tuber borchii</name>
    <name type="common">White truffle</name>
    <dbReference type="NCBI Taxonomy" id="42251"/>
    <lineage>
        <taxon>Eukaryota</taxon>
        <taxon>Fungi</taxon>
        <taxon>Dikarya</taxon>
        <taxon>Ascomycota</taxon>
        <taxon>Pezizomycotina</taxon>
        <taxon>Pezizomycetes</taxon>
        <taxon>Pezizales</taxon>
        <taxon>Tuberaceae</taxon>
        <taxon>Tuber</taxon>
    </lineage>
</organism>
<dbReference type="STRING" id="42251.A0A2T6ZY93"/>
<dbReference type="Pfam" id="PF12796">
    <property type="entry name" value="Ank_2"/>
    <property type="match status" value="1"/>
</dbReference>
<evidence type="ECO:0000256" key="3">
    <source>
        <dbReference type="PROSITE-ProRule" id="PRU00023"/>
    </source>
</evidence>
<gene>
    <name evidence="4" type="ORF">B9Z19DRAFT_975068</name>
</gene>
<dbReference type="PRINTS" id="PR01415">
    <property type="entry name" value="ANKYRIN"/>
</dbReference>